<dbReference type="GO" id="GO:0016579">
    <property type="term" value="P:protein deubiquitination"/>
    <property type="evidence" value="ECO:0007669"/>
    <property type="project" value="InterPro"/>
</dbReference>
<evidence type="ECO:0000313" key="4">
    <source>
        <dbReference type="Proteomes" id="UP000692954"/>
    </source>
</evidence>
<dbReference type="GO" id="GO:0004843">
    <property type="term" value="F:cysteine-type deubiquitinase activity"/>
    <property type="evidence" value="ECO:0007669"/>
    <property type="project" value="InterPro"/>
</dbReference>
<dbReference type="Proteomes" id="UP000692954">
    <property type="component" value="Unassembled WGS sequence"/>
</dbReference>
<feature type="region of interest" description="Disordered" evidence="1">
    <location>
        <begin position="1"/>
        <end position="25"/>
    </location>
</feature>
<dbReference type="AlphaFoldDB" id="A0A8S1M5K5"/>
<evidence type="ECO:0000256" key="1">
    <source>
        <dbReference type="SAM" id="MobiDB-lite"/>
    </source>
</evidence>
<accession>A0A8S1M5K5</accession>
<feature type="domain" description="Peptidase C19 ubiquitin carboxyl-terminal hydrolase" evidence="2">
    <location>
        <begin position="20"/>
        <end position="82"/>
    </location>
</feature>
<evidence type="ECO:0000313" key="3">
    <source>
        <dbReference type="EMBL" id="CAD8070494.1"/>
    </source>
</evidence>
<name>A0A8S1M5K5_9CILI</name>
<dbReference type="InterPro" id="IPR001394">
    <property type="entry name" value="Peptidase_C19_UCH"/>
</dbReference>
<sequence>MTDYIINSKTPCEYQNENENNNGENNKQKVIYDLYAVSNHFGTIEGGPLHQFTNKLYNFDDSIVSEINETSIFSKAAYVLCYQLRTDNSNNGQEKTMKSIQE</sequence>
<protein>
    <recommendedName>
        <fullName evidence="2">Peptidase C19 ubiquitin carboxyl-terminal hydrolase domain-containing protein</fullName>
    </recommendedName>
</protein>
<proteinExistence type="predicted"/>
<dbReference type="EMBL" id="CAJJDN010000027">
    <property type="protein sequence ID" value="CAD8070494.1"/>
    <property type="molecule type" value="Genomic_DNA"/>
</dbReference>
<feature type="compositionally biased region" description="Polar residues" evidence="1">
    <location>
        <begin position="1"/>
        <end position="15"/>
    </location>
</feature>
<reference evidence="3" key="1">
    <citation type="submission" date="2021-01" db="EMBL/GenBank/DDBJ databases">
        <authorList>
            <consortium name="Genoscope - CEA"/>
            <person name="William W."/>
        </authorList>
    </citation>
    <scope>NUCLEOTIDE SEQUENCE</scope>
</reference>
<keyword evidence="4" id="KW-1185">Reference proteome</keyword>
<comment type="caution">
    <text evidence="3">The sequence shown here is derived from an EMBL/GenBank/DDBJ whole genome shotgun (WGS) entry which is preliminary data.</text>
</comment>
<gene>
    <name evidence="3" type="ORF">PSON_ATCC_30995.1.T0270007</name>
</gene>
<evidence type="ECO:0000259" key="2">
    <source>
        <dbReference type="Pfam" id="PF00443"/>
    </source>
</evidence>
<organism evidence="3 4">
    <name type="scientific">Paramecium sonneborni</name>
    <dbReference type="NCBI Taxonomy" id="65129"/>
    <lineage>
        <taxon>Eukaryota</taxon>
        <taxon>Sar</taxon>
        <taxon>Alveolata</taxon>
        <taxon>Ciliophora</taxon>
        <taxon>Intramacronucleata</taxon>
        <taxon>Oligohymenophorea</taxon>
        <taxon>Peniculida</taxon>
        <taxon>Parameciidae</taxon>
        <taxon>Paramecium</taxon>
    </lineage>
</organism>
<dbReference type="Pfam" id="PF00443">
    <property type="entry name" value="UCH"/>
    <property type="match status" value="1"/>
</dbReference>
<dbReference type="OrthoDB" id="265776at2759"/>